<name>A0A9N7UZY2_PLEPL</name>
<reference evidence="1" key="1">
    <citation type="submission" date="2020-03" db="EMBL/GenBank/DDBJ databases">
        <authorList>
            <person name="Weist P."/>
        </authorList>
    </citation>
    <scope>NUCLEOTIDE SEQUENCE</scope>
</reference>
<keyword evidence="2" id="KW-1185">Reference proteome</keyword>
<dbReference type="Proteomes" id="UP001153269">
    <property type="component" value="Unassembled WGS sequence"/>
</dbReference>
<evidence type="ECO:0000313" key="1">
    <source>
        <dbReference type="EMBL" id="CAB1441457.1"/>
    </source>
</evidence>
<gene>
    <name evidence="1" type="ORF">PLEPLA_LOCUS29229</name>
</gene>
<dbReference type="EMBL" id="CADEAL010002646">
    <property type="protein sequence ID" value="CAB1441457.1"/>
    <property type="molecule type" value="Genomic_DNA"/>
</dbReference>
<protein>
    <submittedName>
        <fullName evidence="1">Uncharacterized protein</fullName>
    </submittedName>
</protein>
<comment type="caution">
    <text evidence="1">The sequence shown here is derived from an EMBL/GenBank/DDBJ whole genome shotgun (WGS) entry which is preliminary data.</text>
</comment>
<dbReference type="AlphaFoldDB" id="A0A9N7UZY2"/>
<sequence length="192" mass="21101">MALGHRIFSINTAREQQRLSMSPSIFSVDTSSPSLPRVLRPAQRSKPLHIRLLVTIASPVPPPPLLHSEHFTHTEGTVFPPPLTHHMCSLTLHCQTTALNRESLITLSNVLRSGDRMSEEGREELHRNKRNAAERDYAVMSLLGMTSPGDSTTHTLQKVAVPAHSLSLALLPCFQCSSRSPSAPDGCSHFIC</sequence>
<organism evidence="1 2">
    <name type="scientific">Pleuronectes platessa</name>
    <name type="common">European plaice</name>
    <dbReference type="NCBI Taxonomy" id="8262"/>
    <lineage>
        <taxon>Eukaryota</taxon>
        <taxon>Metazoa</taxon>
        <taxon>Chordata</taxon>
        <taxon>Craniata</taxon>
        <taxon>Vertebrata</taxon>
        <taxon>Euteleostomi</taxon>
        <taxon>Actinopterygii</taxon>
        <taxon>Neopterygii</taxon>
        <taxon>Teleostei</taxon>
        <taxon>Neoteleostei</taxon>
        <taxon>Acanthomorphata</taxon>
        <taxon>Carangaria</taxon>
        <taxon>Pleuronectiformes</taxon>
        <taxon>Pleuronectoidei</taxon>
        <taxon>Pleuronectidae</taxon>
        <taxon>Pleuronectes</taxon>
    </lineage>
</organism>
<evidence type="ECO:0000313" key="2">
    <source>
        <dbReference type="Proteomes" id="UP001153269"/>
    </source>
</evidence>
<accession>A0A9N7UZY2</accession>
<proteinExistence type="predicted"/>